<gene>
    <name evidence="1" type="ORF">QQ020_34455</name>
</gene>
<dbReference type="EMBL" id="JAUJEB010000014">
    <property type="protein sequence ID" value="MDN5217226.1"/>
    <property type="molecule type" value="Genomic_DNA"/>
</dbReference>
<evidence type="ECO:0000313" key="2">
    <source>
        <dbReference type="Proteomes" id="UP001172083"/>
    </source>
</evidence>
<organism evidence="1 2">
    <name type="scientific">Agaribacillus aureus</name>
    <dbReference type="NCBI Taxonomy" id="3051825"/>
    <lineage>
        <taxon>Bacteria</taxon>
        <taxon>Pseudomonadati</taxon>
        <taxon>Bacteroidota</taxon>
        <taxon>Cytophagia</taxon>
        <taxon>Cytophagales</taxon>
        <taxon>Splendidivirgaceae</taxon>
        <taxon>Agaribacillus</taxon>
    </lineage>
</organism>
<dbReference type="Proteomes" id="UP001172083">
    <property type="component" value="Unassembled WGS sequence"/>
</dbReference>
<comment type="caution">
    <text evidence="1">The sequence shown here is derived from an EMBL/GenBank/DDBJ whole genome shotgun (WGS) entry which is preliminary data.</text>
</comment>
<sequence length="104" mass="12032">MKLIAILSTENHKTTLRQLFIRRKVTVFSELNINGFRPVYHETVSETDGFDEADLHPVFSIMSFAFVTDSQARELIRDIDLFNTKETLPKPVHAFEMTVDRFVG</sequence>
<reference evidence="1" key="1">
    <citation type="submission" date="2023-06" db="EMBL/GenBank/DDBJ databases">
        <title>Genomic of Agaribacillus aureum.</title>
        <authorList>
            <person name="Wang G."/>
        </authorList>
    </citation>
    <scope>NUCLEOTIDE SEQUENCE</scope>
    <source>
        <strain evidence="1">BMA12</strain>
    </source>
</reference>
<evidence type="ECO:0008006" key="3">
    <source>
        <dbReference type="Google" id="ProtNLM"/>
    </source>
</evidence>
<protein>
    <recommendedName>
        <fullName evidence="3">Nitrogen regulatory protein P-II</fullName>
    </recommendedName>
</protein>
<proteinExistence type="predicted"/>
<dbReference type="RefSeq" id="WP_346762563.1">
    <property type="nucleotide sequence ID" value="NZ_JAUJEB010000014.1"/>
</dbReference>
<name>A0ABT8LJM8_9BACT</name>
<evidence type="ECO:0000313" key="1">
    <source>
        <dbReference type="EMBL" id="MDN5217226.1"/>
    </source>
</evidence>
<keyword evidence="2" id="KW-1185">Reference proteome</keyword>
<accession>A0ABT8LJM8</accession>